<name>A0A4R1NFH7_9GAMM</name>
<comment type="function">
    <text evidence="2">Antitoxin component of a type II toxin-antitoxin (TA) system.</text>
</comment>
<dbReference type="PANTHER" id="PTHR33713:SF1">
    <property type="entry name" value="CYTOPLASMIC PROTEIN"/>
    <property type="match status" value="1"/>
</dbReference>
<dbReference type="AlphaFoldDB" id="A0A4R1NFH7"/>
<proteinExistence type="inferred from homology"/>
<organism evidence="3 4">
    <name type="scientific">Sodalis ligni</name>
    <dbReference type="NCBI Taxonomy" id="2697027"/>
    <lineage>
        <taxon>Bacteria</taxon>
        <taxon>Pseudomonadati</taxon>
        <taxon>Pseudomonadota</taxon>
        <taxon>Gammaproteobacteria</taxon>
        <taxon>Enterobacterales</taxon>
        <taxon>Bruguierivoracaceae</taxon>
        <taxon>Sodalis</taxon>
    </lineage>
</organism>
<accession>A0A4R1NFH7</accession>
<dbReference type="InterPro" id="IPR006442">
    <property type="entry name" value="Antitoxin_Phd/YefM"/>
</dbReference>
<keyword evidence="4" id="KW-1185">Reference proteome</keyword>
<dbReference type="PANTHER" id="PTHR33713">
    <property type="entry name" value="ANTITOXIN YAFN-RELATED"/>
    <property type="match status" value="1"/>
</dbReference>
<dbReference type="Pfam" id="PF02604">
    <property type="entry name" value="PhdYeFM_antitox"/>
    <property type="match status" value="1"/>
</dbReference>
<dbReference type="OrthoDB" id="5297687at2"/>
<sequence length="82" mass="9264">MATAIYADRSASISELKKNPTATVKSGEGRPVAILNHSKPAFYCVPASLYEKMLEIIEDRQLARIVRSRLNEEEVEVNWEDL</sequence>
<dbReference type="SUPFAM" id="SSF143120">
    <property type="entry name" value="YefM-like"/>
    <property type="match status" value="1"/>
</dbReference>
<comment type="caution">
    <text evidence="3">The sequence shown here is derived from an EMBL/GenBank/DDBJ whole genome shotgun (WGS) entry which is preliminary data.</text>
</comment>
<dbReference type="Proteomes" id="UP000294555">
    <property type="component" value="Unassembled WGS sequence"/>
</dbReference>
<gene>
    <name evidence="3" type="ORF">EZJ58_4523</name>
</gene>
<dbReference type="EMBL" id="SJOI01000001">
    <property type="protein sequence ID" value="TCL06282.1"/>
    <property type="molecule type" value="Genomic_DNA"/>
</dbReference>
<evidence type="ECO:0000256" key="2">
    <source>
        <dbReference type="RuleBase" id="RU362080"/>
    </source>
</evidence>
<reference evidence="3 4" key="1">
    <citation type="submission" date="2019-02" db="EMBL/GenBank/DDBJ databases">
        <title>Investigation of anaerobic lignin degradation for improved lignocellulosic biofuels.</title>
        <authorList>
            <person name="Deangelis K."/>
        </authorList>
    </citation>
    <scope>NUCLEOTIDE SEQUENCE [LARGE SCALE GENOMIC DNA]</scope>
    <source>
        <strain evidence="3 4">159R</strain>
    </source>
</reference>
<evidence type="ECO:0000256" key="1">
    <source>
        <dbReference type="ARBA" id="ARBA00009981"/>
    </source>
</evidence>
<dbReference type="InterPro" id="IPR036165">
    <property type="entry name" value="YefM-like_sf"/>
</dbReference>
<dbReference type="InterPro" id="IPR051405">
    <property type="entry name" value="phD/YefM_antitoxin"/>
</dbReference>
<evidence type="ECO:0000313" key="3">
    <source>
        <dbReference type="EMBL" id="TCL06282.1"/>
    </source>
</evidence>
<evidence type="ECO:0000313" key="4">
    <source>
        <dbReference type="Proteomes" id="UP000294555"/>
    </source>
</evidence>
<protein>
    <recommendedName>
        <fullName evidence="2">Antitoxin</fullName>
    </recommendedName>
</protein>
<dbReference type="RefSeq" id="WP_132925556.1">
    <property type="nucleotide sequence ID" value="NZ_SJOI01000001.1"/>
</dbReference>
<comment type="similarity">
    <text evidence="1 2">Belongs to the phD/YefM antitoxin family.</text>
</comment>